<keyword evidence="4 5" id="KW-0472">Membrane</keyword>
<evidence type="ECO:0000313" key="7">
    <source>
        <dbReference type="EMBL" id="EFA77980.1"/>
    </source>
</evidence>
<accession>D3BJA0</accession>
<dbReference type="AlphaFoldDB" id="D3BJA0"/>
<feature type="transmembrane region" description="Helical" evidence="5">
    <location>
        <begin position="589"/>
        <end position="608"/>
    </location>
</feature>
<comment type="caution">
    <text evidence="7">The sequence shown here is derived from an EMBL/GenBank/DDBJ whole genome shotgun (WGS) entry which is preliminary data.</text>
</comment>
<organism evidence="7 8">
    <name type="scientific">Heterostelium pallidum (strain ATCC 26659 / Pp 5 / PN500)</name>
    <name type="common">Cellular slime mold</name>
    <name type="synonym">Polysphondylium pallidum</name>
    <dbReference type="NCBI Taxonomy" id="670386"/>
    <lineage>
        <taxon>Eukaryota</taxon>
        <taxon>Amoebozoa</taxon>
        <taxon>Evosea</taxon>
        <taxon>Eumycetozoa</taxon>
        <taxon>Dictyostelia</taxon>
        <taxon>Acytosteliales</taxon>
        <taxon>Acytosteliaceae</taxon>
        <taxon>Heterostelium</taxon>
    </lineage>
</organism>
<dbReference type="FunCoup" id="D3BJA0">
    <property type="interactions" value="805"/>
</dbReference>
<dbReference type="EMBL" id="ADBJ01000038">
    <property type="protein sequence ID" value="EFA77980.1"/>
    <property type="molecule type" value="Genomic_DNA"/>
</dbReference>
<dbReference type="InParanoid" id="D3BJA0"/>
<reference evidence="7 8" key="1">
    <citation type="journal article" date="2011" name="Genome Res.">
        <title>Phylogeny-wide analysis of social amoeba genomes highlights ancient origins for complex intercellular communication.</title>
        <authorList>
            <person name="Heidel A.J."/>
            <person name="Lawal H.M."/>
            <person name="Felder M."/>
            <person name="Schilde C."/>
            <person name="Helps N.R."/>
            <person name="Tunggal B."/>
            <person name="Rivero F."/>
            <person name="John U."/>
            <person name="Schleicher M."/>
            <person name="Eichinger L."/>
            <person name="Platzer M."/>
            <person name="Noegel A.A."/>
            <person name="Schaap P."/>
            <person name="Gloeckner G."/>
        </authorList>
    </citation>
    <scope>NUCLEOTIDE SEQUENCE [LARGE SCALE GENOMIC DNA]</scope>
    <source>
        <strain evidence="8">ATCC 26659 / Pp 5 / PN500</strain>
    </source>
</reference>
<sequence length="837" mass="96793">MKSLLKELFNRNLIRRKKDSVVYYYAFFVTSSIILTYIFLIVMVFQRFFPLFGILFITVFTLSTVTSTDSYLLIIENGIRVTAASFIGCVSAVIVYGIVGNSIWPAVFPHFVLCFVASGLMISKDVEWIPFQHGKRIFLDFFVLTYTLEPSTHSYTLFLRFFLTTLCMLGCIIFSCLIFNPYFGSTLFIRTASKIIRKSRKMFEKVGSQLSIAGQIKSTDTINITMYNMDWLLNPKRYKKDVTYMAERYSIRLNILYKKYHTTNIDNDSIENQLSINSNPVMPSLERLDKMPSDYLQFLVLSWFEKISDSMTQILDKYSELMVNPDYCYNGKDPKSLTKIDKELSRIHFFIIGMVNFTEDLKRMSVVIYDITNHPLEKPRILIAFRSIFAAFYDYFKVFFQRNRKLFSGKGARYKDYPFPDLLSSLSYPWQQRIYMVFEPMGRRIFSDWRFSLRFSVGVTTLSVAYYETFKHSHFILFRNLQWLVITFTFVMSPTVGASGSFAVMRFVGTLVASFVAYGGAVLFTLPHNYVARSIIFIFNSIVIFFSISAFLKYNYFQTTFNFFALTYFTLSFPMLVNGKANIINCLLRTFHITMAIVVVLLFSNLFLPSYDYDKLEQALCVITADAQKIFSQIIYFNLKIKHTGDRKKGKQQIVTSLQQLRAKIAGQRELLFNVKLELILNQEKYLKYRHLLKLAAKLYRDLVSLELISKSSSSILLSHVKESGAEDQIILLMGEMDSTGQYLRELGIQKKTIKIHGLDRSLEIDKNLKRTILQGSFNNNYPNGPITPSLIALSATIYASTSFIKNFDSARQSIWELKGVEPLKRVDSNVIGTAQM</sequence>
<dbReference type="Proteomes" id="UP000001396">
    <property type="component" value="Unassembled WGS sequence"/>
</dbReference>
<feature type="transmembrane region" description="Helical" evidence="5">
    <location>
        <begin position="157"/>
        <end position="183"/>
    </location>
</feature>
<feature type="transmembrane region" description="Helical" evidence="5">
    <location>
        <begin position="559"/>
        <end position="577"/>
    </location>
</feature>
<feature type="transmembrane region" description="Helical" evidence="5">
    <location>
        <begin position="81"/>
        <end position="99"/>
    </location>
</feature>
<keyword evidence="3 5" id="KW-1133">Transmembrane helix</keyword>
<protein>
    <recommendedName>
        <fullName evidence="6">Integral membrane bound transporter domain-containing protein</fullName>
    </recommendedName>
</protein>
<feature type="transmembrane region" description="Helical" evidence="5">
    <location>
        <begin position="21"/>
        <end position="45"/>
    </location>
</feature>
<evidence type="ECO:0000256" key="3">
    <source>
        <dbReference type="ARBA" id="ARBA00022989"/>
    </source>
</evidence>
<dbReference type="GeneID" id="31364104"/>
<evidence type="ECO:0000259" key="6">
    <source>
        <dbReference type="Pfam" id="PF13515"/>
    </source>
</evidence>
<evidence type="ECO:0000313" key="8">
    <source>
        <dbReference type="Proteomes" id="UP000001396"/>
    </source>
</evidence>
<gene>
    <name evidence="7" type="ORF">PPL_08625</name>
</gene>
<evidence type="ECO:0000256" key="2">
    <source>
        <dbReference type="ARBA" id="ARBA00022692"/>
    </source>
</evidence>
<dbReference type="Pfam" id="PF13515">
    <property type="entry name" value="FUSC_2"/>
    <property type="match status" value="1"/>
</dbReference>
<evidence type="ECO:0000256" key="5">
    <source>
        <dbReference type="SAM" id="Phobius"/>
    </source>
</evidence>
<feature type="transmembrane region" description="Helical" evidence="5">
    <location>
        <begin position="503"/>
        <end position="524"/>
    </location>
</feature>
<keyword evidence="8" id="KW-1185">Reference proteome</keyword>
<dbReference type="RefSeq" id="XP_020430108.1">
    <property type="nucleotide sequence ID" value="XM_020579433.1"/>
</dbReference>
<feature type="transmembrane region" description="Helical" evidence="5">
    <location>
        <begin position="530"/>
        <end position="552"/>
    </location>
</feature>
<keyword evidence="2 5" id="KW-0812">Transmembrane</keyword>
<feature type="domain" description="Integral membrane bound transporter" evidence="6">
    <location>
        <begin position="467"/>
        <end position="603"/>
    </location>
</feature>
<dbReference type="InterPro" id="IPR052430">
    <property type="entry name" value="IVT-Associated"/>
</dbReference>
<evidence type="ECO:0000256" key="1">
    <source>
        <dbReference type="ARBA" id="ARBA00004141"/>
    </source>
</evidence>
<evidence type="ECO:0000256" key="4">
    <source>
        <dbReference type="ARBA" id="ARBA00023136"/>
    </source>
</evidence>
<dbReference type="GO" id="GO:0016020">
    <property type="term" value="C:membrane"/>
    <property type="evidence" value="ECO:0007669"/>
    <property type="project" value="UniProtKB-SubCell"/>
</dbReference>
<dbReference type="OMA" id="ILFERNH"/>
<dbReference type="PANTHER" id="PTHR47804:SF3">
    <property type="entry name" value="PROTEIN BRE4"/>
    <property type="match status" value="1"/>
</dbReference>
<name>D3BJA0_HETP5</name>
<proteinExistence type="predicted"/>
<dbReference type="PANTHER" id="PTHR47804">
    <property type="entry name" value="60S RIBOSOMAL PROTEIN L19"/>
    <property type="match status" value="1"/>
</dbReference>
<feature type="transmembrane region" description="Helical" evidence="5">
    <location>
        <begin position="51"/>
        <end position="74"/>
    </location>
</feature>
<feature type="transmembrane region" description="Helical" evidence="5">
    <location>
        <begin position="473"/>
        <end position="491"/>
    </location>
</feature>
<dbReference type="InterPro" id="IPR049453">
    <property type="entry name" value="Memb_transporter_dom"/>
</dbReference>
<comment type="subcellular location">
    <subcellularLocation>
        <location evidence="1">Membrane</location>
        <topology evidence="1">Multi-pass membrane protein</topology>
    </subcellularLocation>
</comment>